<dbReference type="STRING" id="1173701.A0A066XDB5"/>
<keyword evidence="1" id="KW-0436">Ligase</keyword>
<keyword evidence="5" id="KW-1185">Reference proteome</keyword>
<dbReference type="OrthoDB" id="5106613at2759"/>
<organism evidence="4 5">
    <name type="scientific">Colletotrichum sublineola</name>
    <name type="common">Sorghum anthracnose fungus</name>
    <dbReference type="NCBI Taxonomy" id="1173701"/>
    <lineage>
        <taxon>Eukaryota</taxon>
        <taxon>Fungi</taxon>
        <taxon>Dikarya</taxon>
        <taxon>Ascomycota</taxon>
        <taxon>Pezizomycotina</taxon>
        <taxon>Sordariomycetes</taxon>
        <taxon>Hypocreomycetidae</taxon>
        <taxon>Glomerellales</taxon>
        <taxon>Glomerellaceae</taxon>
        <taxon>Colletotrichum</taxon>
        <taxon>Colletotrichum graminicola species complex</taxon>
    </lineage>
</organism>
<dbReference type="AlphaFoldDB" id="A0A066XDB5"/>
<evidence type="ECO:0000259" key="3">
    <source>
        <dbReference type="Pfam" id="PF00668"/>
    </source>
</evidence>
<dbReference type="InterPro" id="IPR001242">
    <property type="entry name" value="Condensation_dom"/>
</dbReference>
<dbReference type="GO" id="GO:0005737">
    <property type="term" value="C:cytoplasm"/>
    <property type="evidence" value="ECO:0007669"/>
    <property type="project" value="TreeGrafter"/>
</dbReference>
<name>A0A066XDB5_COLSU</name>
<dbReference type="HOGENOM" id="CLU_561402_0_0_1"/>
<feature type="domain" description="Condensation" evidence="3">
    <location>
        <begin position="86"/>
        <end position="273"/>
    </location>
</feature>
<dbReference type="PANTHER" id="PTHR45527">
    <property type="entry name" value="NONRIBOSOMAL PEPTIDE SYNTHETASE"/>
    <property type="match status" value="1"/>
</dbReference>
<dbReference type="PANTHER" id="PTHR45527:SF3">
    <property type="entry name" value="SIDEROPHORE SYNTHETASE (EUROFUNG)"/>
    <property type="match status" value="1"/>
</dbReference>
<accession>A0A066XDB5</accession>
<feature type="transmembrane region" description="Helical" evidence="2">
    <location>
        <begin position="433"/>
        <end position="457"/>
    </location>
</feature>
<dbReference type="GO" id="GO:0031177">
    <property type="term" value="F:phosphopantetheine binding"/>
    <property type="evidence" value="ECO:0007669"/>
    <property type="project" value="TreeGrafter"/>
</dbReference>
<keyword evidence="2" id="KW-0812">Transmembrane</keyword>
<dbReference type="Pfam" id="PF00668">
    <property type="entry name" value="Condensation"/>
    <property type="match status" value="1"/>
</dbReference>
<dbReference type="EMBL" id="JMSE01000866">
    <property type="protein sequence ID" value="KDN66942.1"/>
    <property type="molecule type" value="Genomic_DNA"/>
</dbReference>
<dbReference type="SUPFAM" id="SSF56801">
    <property type="entry name" value="Acetyl-CoA synthetase-like"/>
    <property type="match status" value="1"/>
</dbReference>
<gene>
    <name evidence="4" type="ORF">CSUB01_12583</name>
</gene>
<keyword evidence="2" id="KW-1133">Transmembrane helix</keyword>
<comment type="caution">
    <text evidence="4">The sequence shown here is derived from an EMBL/GenBank/DDBJ whole genome shotgun (WGS) entry which is preliminary data.</text>
</comment>
<dbReference type="Gene3D" id="3.30.559.30">
    <property type="entry name" value="Nonribosomal peptide synthetase, condensation domain"/>
    <property type="match status" value="1"/>
</dbReference>
<proteinExistence type="predicted"/>
<keyword evidence="2" id="KW-0472">Membrane</keyword>
<evidence type="ECO:0000313" key="4">
    <source>
        <dbReference type="EMBL" id="KDN66942.1"/>
    </source>
</evidence>
<evidence type="ECO:0000256" key="2">
    <source>
        <dbReference type="SAM" id="Phobius"/>
    </source>
</evidence>
<sequence>MKDFKFFVSHLAGMDAGASDAYWRKAFKDSESEPFPRPVVTPSSIPGSTAKYRCLLLPTKDPDVTVASMIRAAWALTAAGSSGVASIDDSADVVFGATVTGLSADMMGIEEIAGPTIATVPVRVRMSAEQTVRAFLRQVQAQSIDMISYEQAGLQRIQSTSSEAYQACQFQTLLVIQASEDHEMNGASEAAGAFGTWHTDIQVSASSYGLNVVCLLQDHSIEIEADFDSEWIEQRAMTSLLERFERVMRQLAMSEEDRKLADIDILAKTDLQRLWSWNASVPPAVDLCIHTLVEEQARVMPDATAVYAWDGELSYKGSHSTFMLREVGLGQATDRREEVIRQTAASVVLTSMTNETLVSRPGRTIIIVGFHTVDNLPEGSAETALPEDDPTTAAYFASYAFDASIMEIFTTLIAGGSISIASGNNRLEDIEEAITAIGAVVLSLAVAAVIVLVGQLVRPRRSLYTRPEVPPPEWYGDVLPNANVDI</sequence>
<dbReference type="GO" id="GO:0044550">
    <property type="term" value="P:secondary metabolite biosynthetic process"/>
    <property type="evidence" value="ECO:0007669"/>
    <property type="project" value="TreeGrafter"/>
</dbReference>
<dbReference type="eggNOG" id="KOG1178">
    <property type="taxonomic scope" value="Eukaryota"/>
</dbReference>
<reference evidence="5" key="1">
    <citation type="journal article" date="2014" name="Genome Announc.">
        <title>Draft genome sequence of Colletotrichum sublineola, a destructive pathogen of cultivated sorghum.</title>
        <authorList>
            <person name="Baroncelli R."/>
            <person name="Sanz-Martin J.M."/>
            <person name="Rech G.E."/>
            <person name="Sukno S.A."/>
            <person name="Thon M.R."/>
        </authorList>
    </citation>
    <scope>NUCLEOTIDE SEQUENCE [LARGE SCALE GENOMIC DNA]</scope>
    <source>
        <strain evidence="5">TX430BB</strain>
    </source>
</reference>
<dbReference type="GO" id="GO:0003824">
    <property type="term" value="F:catalytic activity"/>
    <property type="evidence" value="ECO:0007669"/>
    <property type="project" value="InterPro"/>
</dbReference>
<dbReference type="Proteomes" id="UP000027238">
    <property type="component" value="Unassembled WGS sequence"/>
</dbReference>
<dbReference type="GO" id="GO:0043041">
    <property type="term" value="P:amino acid activation for nonribosomal peptide biosynthetic process"/>
    <property type="evidence" value="ECO:0007669"/>
    <property type="project" value="TreeGrafter"/>
</dbReference>
<dbReference type="Gene3D" id="3.40.50.980">
    <property type="match status" value="1"/>
</dbReference>
<protein>
    <submittedName>
        <fullName evidence="4">Putative HC-toxin synthetase</fullName>
    </submittedName>
</protein>
<evidence type="ECO:0000313" key="5">
    <source>
        <dbReference type="Proteomes" id="UP000027238"/>
    </source>
</evidence>
<dbReference type="SUPFAM" id="SSF52777">
    <property type="entry name" value="CoA-dependent acyltransferases"/>
    <property type="match status" value="1"/>
</dbReference>
<evidence type="ECO:0000256" key="1">
    <source>
        <dbReference type="ARBA" id="ARBA00022598"/>
    </source>
</evidence>